<dbReference type="AlphaFoldDB" id="X1Q5T1"/>
<accession>X1Q5T1</accession>
<gene>
    <name evidence="1" type="ORF">S06H3_39913</name>
</gene>
<proteinExistence type="predicted"/>
<name>X1Q5T1_9ZZZZ</name>
<comment type="caution">
    <text evidence="1">The sequence shown here is derived from an EMBL/GenBank/DDBJ whole genome shotgun (WGS) entry which is preliminary data.</text>
</comment>
<sequence length="47" mass="5660">MVRGYILTPRERKLAKRYLETGEKLETFSILLFHLKKDYPTLKSDME</sequence>
<organism evidence="1">
    <name type="scientific">marine sediment metagenome</name>
    <dbReference type="NCBI Taxonomy" id="412755"/>
    <lineage>
        <taxon>unclassified sequences</taxon>
        <taxon>metagenomes</taxon>
        <taxon>ecological metagenomes</taxon>
    </lineage>
</organism>
<protein>
    <submittedName>
        <fullName evidence="1">Uncharacterized protein</fullName>
    </submittedName>
</protein>
<dbReference type="EMBL" id="BARV01024449">
    <property type="protein sequence ID" value="GAI46430.1"/>
    <property type="molecule type" value="Genomic_DNA"/>
</dbReference>
<feature type="non-terminal residue" evidence="1">
    <location>
        <position position="47"/>
    </location>
</feature>
<reference evidence="1" key="1">
    <citation type="journal article" date="2014" name="Front. Microbiol.">
        <title>High frequency of phylogenetically diverse reductive dehalogenase-homologous genes in deep subseafloor sedimentary metagenomes.</title>
        <authorList>
            <person name="Kawai M."/>
            <person name="Futagami T."/>
            <person name="Toyoda A."/>
            <person name="Takaki Y."/>
            <person name="Nishi S."/>
            <person name="Hori S."/>
            <person name="Arai W."/>
            <person name="Tsubouchi T."/>
            <person name="Morono Y."/>
            <person name="Uchiyama I."/>
            <person name="Ito T."/>
            <person name="Fujiyama A."/>
            <person name="Inagaki F."/>
            <person name="Takami H."/>
        </authorList>
    </citation>
    <scope>NUCLEOTIDE SEQUENCE</scope>
    <source>
        <strain evidence="1">Expedition CK06-06</strain>
    </source>
</reference>
<evidence type="ECO:0000313" key="1">
    <source>
        <dbReference type="EMBL" id="GAI46430.1"/>
    </source>
</evidence>